<dbReference type="Proteomes" id="UP001345219">
    <property type="component" value="Chromosome 17"/>
</dbReference>
<dbReference type="EMBL" id="JAXIOK010000011">
    <property type="protein sequence ID" value="KAK4759420.1"/>
    <property type="molecule type" value="Genomic_DNA"/>
</dbReference>
<comment type="similarity">
    <text evidence="1">Belongs to the leguminous lectin family.</text>
</comment>
<dbReference type="SUPFAM" id="SSF49899">
    <property type="entry name" value="Concanavalin A-like lectins/glucanases"/>
    <property type="match status" value="1"/>
</dbReference>
<evidence type="ECO:0000259" key="5">
    <source>
        <dbReference type="Pfam" id="PF00139"/>
    </source>
</evidence>
<proteinExistence type="inferred from homology"/>
<dbReference type="PANTHER" id="PTHR32401:SF16">
    <property type="entry name" value="CONCANAVALIN A-LIKE LECTIN FAMILY PROTEIN"/>
    <property type="match status" value="1"/>
</dbReference>
<organism evidence="6 7">
    <name type="scientific">Trapa incisa</name>
    <dbReference type="NCBI Taxonomy" id="236973"/>
    <lineage>
        <taxon>Eukaryota</taxon>
        <taxon>Viridiplantae</taxon>
        <taxon>Streptophyta</taxon>
        <taxon>Embryophyta</taxon>
        <taxon>Tracheophyta</taxon>
        <taxon>Spermatophyta</taxon>
        <taxon>Magnoliopsida</taxon>
        <taxon>eudicotyledons</taxon>
        <taxon>Gunneridae</taxon>
        <taxon>Pentapetalae</taxon>
        <taxon>rosids</taxon>
        <taxon>malvids</taxon>
        <taxon>Myrtales</taxon>
        <taxon>Lythraceae</taxon>
        <taxon>Trapa</taxon>
    </lineage>
</organism>
<comment type="caution">
    <text evidence="6">The sequence shown here is derived from an EMBL/GenBank/DDBJ whole genome shotgun (WGS) entry which is preliminary data.</text>
</comment>
<name>A0AAN7K214_9MYRT</name>
<feature type="signal peptide" evidence="4">
    <location>
        <begin position="1"/>
        <end position="24"/>
    </location>
</feature>
<dbReference type="InterPro" id="IPR013320">
    <property type="entry name" value="ConA-like_dom_sf"/>
</dbReference>
<feature type="chain" id="PRO_5042885479" description="Legume lectin domain-containing protein" evidence="4">
    <location>
        <begin position="25"/>
        <end position="348"/>
    </location>
</feature>
<evidence type="ECO:0000313" key="6">
    <source>
        <dbReference type="EMBL" id="KAK4759420.1"/>
    </source>
</evidence>
<gene>
    <name evidence="6" type="ORF">SAY87_022551</name>
</gene>
<feature type="transmembrane region" description="Helical" evidence="3">
    <location>
        <begin position="275"/>
        <end position="297"/>
    </location>
</feature>
<keyword evidence="3" id="KW-0812">Transmembrane</keyword>
<evidence type="ECO:0000256" key="4">
    <source>
        <dbReference type="SAM" id="SignalP"/>
    </source>
</evidence>
<evidence type="ECO:0000313" key="7">
    <source>
        <dbReference type="Proteomes" id="UP001345219"/>
    </source>
</evidence>
<accession>A0AAN7K214</accession>
<keyword evidence="3" id="KW-1133">Transmembrane helix</keyword>
<dbReference type="AlphaFoldDB" id="A0AAN7K214"/>
<evidence type="ECO:0000256" key="1">
    <source>
        <dbReference type="ARBA" id="ARBA00007606"/>
    </source>
</evidence>
<evidence type="ECO:0000256" key="2">
    <source>
        <dbReference type="ARBA" id="ARBA00022734"/>
    </source>
</evidence>
<dbReference type="GO" id="GO:0030246">
    <property type="term" value="F:carbohydrate binding"/>
    <property type="evidence" value="ECO:0007669"/>
    <property type="project" value="UniProtKB-KW"/>
</dbReference>
<keyword evidence="4" id="KW-0732">Signal</keyword>
<keyword evidence="7" id="KW-1185">Reference proteome</keyword>
<keyword evidence="2" id="KW-0430">Lectin</keyword>
<protein>
    <recommendedName>
        <fullName evidence="5">Legume lectin domain-containing protein</fullName>
    </recommendedName>
</protein>
<dbReference type="Gene3D" id="2.60.120.200">
    <property type="match status" value="1"/>
</dbReference>
<reference evidence="6 7" key="1">
    <citation type="journal article" date="2023" name="Hortic Res">
        <title>Pangenome of water caltrop reveals structural variations and asymmetric subgenome divergence after allopolyploidization.</title>
        <authorList>
            <person name="Zhang X."/>
            <person name="Chen Y."/>
            <person name="Wang L."/>
            <person name="Yuan Y."/>
            <person name="Fang M."/>
            <person name="Shi L."/>
            <person name="Lu R."/>
            <person name="Comes H.P."/>
            <person name="Ma Y."/>
            <person name="Chen Y."/>
            <person name="Huang G."/>
            <person name="Zhou Y."/>
            <person name="Zheng Z."/>
            <person name="Qiu Y."/>
        </authorList>
    </citation>
    <scope>NUCLEOTIDE SEQUENCE [LARGE SCALE GENOMIC DNA]</scope>
    <source>
        <tissue evidence="6">Roots</tissue>
    </source>
</reference>
<keyword evidence="3" id="KW-0472">Membrane</keyword>
<feature type="domain" description="Legume lectin" evidence="5">
    <location>
        <begin position="31"/>
        <end position="248"/>
    </location>
</feature>
<dbReference type="InterPro" id="IPR050258">
    <property type="entry name" value="Leguminous_Lectin"/>
</dbReference>
<dbReference type="Pfam" id="PF00139">
    <property type="entry name" value="Lectin_legB"/>
    <property type="match status" value="1"/>
</dbReference>
<dbReference type="InterPro" id="IPR001220">
    <property type="entry name" value="Legume_lectin_dom"/>
</dbReference>
<evidence type="ECO:0000256" key="3">
    <source>
        <dbReference type="SAM" id="Phobius"/>
    </source>
</evidence>
<dbReference type="PANTHER" id="PTHR32401">
    <property type="entry name" value="CONCANAVALIN A-LIKE LECTIN FAMILY PROTEIN"/>
    <property type="match status" value="1"/>
</dbReference>
<sequence>MSPSLISSSFLSLLIFVFLGAISADQASSSSSFSFLGFEHDIASIGLFGGSRFVSGGSTIELSGLAVFNESIRVVQGNPQSLASFSTNFTFSLSGDGFAFAMSPCGVSSNLSGNGRFGLPLGKIRTLGNFLSVEFDASKDRVAIGHSGSHKVRNVSSINLTLNSGRKLQAWIDYEAYSRRLEVRLSKVISPRLSEPLLSDRIDLWEMWDDREVFMGLSSSSRSSNQSCLIHSWSFSMKVVPHWMHSQPLDPNALSEVEAEPLSVHDKKKDCLPKFLAAMIFGASSGALGALCILYLWTIFRNRRPIKPEKIVVGKDKQLLDCEYKKVEVVVVHKAVEDGRLGASEAGT</sequence>